<organism evidence="3 4">
    <name type="scientific">[Torrubiella] hemipterigena</name>
    <dbReference type="NCBI Taxonomy" id="1531966"/>
    <lineage>
        <taxon>Eukaryota</taxon>
        <taxon>Fungi</taxon>
        <taxon>Dikarya</taxon>
        <taxon>Ascomycota</taxon>
        <taxon>Pezizomycotina</taxon>
        <taxon>Sordariomycetes</taxon>
        <taxon>Hypocreomycetidae</taxon>
        <taxon>Hypocreales</taxon>
        <taxon>Clavicipitaceae</taxon>
        <taxon>Clavicipitaceae incertae sedis</taxon>
        <taxon>'Torrubiella' clade</taxon>
    </lineage>
</organism>
<keyword evidence="2" id="KW-0472">Membrane</keyword>
<evidence type="ECO:0000313" key="3">
    <source>
        <dbReference type="EMBL" id="CEJ93988.1"/>
    </source>
</evidence>
<sequence>MANSAPLIVNESLSYYYGLLPLYTITLVVAFVCASMSLCCMSRYFDPARGWIAWLRGAYLFLCISLFLQVAYYSFLIYWYNIINGDLQNSMDGYDVVAQTSSYLASGTTFTKFWCEVFIFLTLTRYAGGIAIARKHKSSITMTKWYKLATYAIAAVLFILAVVSFALSCNFYSESLSHGISPTYLSSDEFLSRLLQTRQMTFATTVVFFAAALALLGFSIRVAVDATRAPKVPLPASNYLLVSAILWVLQTAYDMCNYAYYTDFSGQTAGREYQAYSDILEILFNWWPLFIILTLLFSIGFLKQEGLFSKRQSWMSDEEHHHHKHKHHSDSSGTGNGHVTPDASSSQAAPQRAWPPQHYNKEKDAEEGQSGFANLKHSVTAS</sequence>
<dbReference type="EMBL" id="CDHN01000006">
    <property type="protein sequence ID" value="CEJ93988.1"/>
    <property type="molecule type" value="Genomic_DNA"/>
</dbReference>
<feature type="transmembrane region" description="Helical" evidence="2">
    <location>
        <begin position="148"/>
        <end position="167"/>
    </location>
</feature>
<evidence type="ECO:0000313" key="4">
    <source>
        <dbReference type="Proteomes" id="UP000039046"/>
    </source>
</evidence>
<protein>
    <submittedName>
        <fullName evidence="3">Uncharacterized protein</fullName>
    </submittedName>
</protein>
<feature type="transmembrane region" description="Helical" evidence="2">
    <location>
        <begin position="200"/>
        <end position="224"/>
    </location>
</feature>
<keyword evidence="2" id="KW-1133">Transmembrane helix</keyword>
<feature type="transmembrane region" description="Helical" evidence="2">
    <location>
        <begin position="57"/>
        <end position="83"/>
    </location>
</feature>
<evidence type="ECO:0000256" key="2">
    <source>
        <dbReference type="SAM" id="Phobius"/>
    </source>
</evidence>
<keyword evidence="4" id="KW-1185">Reference proteome</keyword>
<dbReference type="OrthoDB" id="5217806at2759"/>
<feature type="transmembrane region" description="Helical" evidence="2">
    <location>
        <begin position="236"/>
        <end position="253"/>
    </location>
</feature>
<feature type="transmembrane region" description="Helical" evidence="2">
    <location>
        <begin position="20"/>
        <end position="45"/>
    </location>
</feature>
<evidence type="ECO:0000256" key="1">
    <source>
        <dbReference type="SAM" id="MobiDB-lite"/>
    </source>
</evidence>
<dbReference type="HOGENOM" id="CLU_723985_0_0_1"/>
<accession>A0A0A1TQH5</accession>
<reference evidence="3 4" key="1">
    <citation type="journal article" date="2015" name="Genome Announc.">
        <title>Draft Genome Sequence and Gene Annotation of the Entomopathogenic Fungus Verticillium hemipterigenum.</title>
        <authorList>
            <person name="Horn F."/>
            <person name="Habel A."/>
            <person name="Scharf D.H."/>
            <person name="Dworschak J."/>
            <person name="Brakhage A.A."/>
            <person name="Guthke R."/>
            <person name="Hertweck C."/>
            <person name="Linde J."/>
        </authorList>
    </citation>
    <scope>NUCLEOTIDE SEQUENCE [LARGE SCALE GENOMIC DNA]</scope>
</reference>
<dbReference type="STRING" id="1531966.A0A0A1TQH5"/>
<proteinExistence type="predicted"/>
<gene>
    <name evidence="3" type="ORF">VHEMI09545</name>
</gene>
<name>A0A0A1TQH5_9HYPO</name>
<dbReference type="Proteomes" id="UP000039046">
    <property type="component" value="Unassembled WGS sequence"/>
</dbReference>
<keyword evidence="2" id="KW-0812">Transmembrane</keyword>
<dbReference type="AlphaFoldDB" id="A0A0A1TQH5"/>
<feature type="transmembrane region" description="Helical" evidence="2">
    <location>
        <begin position="103"/>
        <end position="127"/>
    </location>
</feature>
<feature type="transmembrane region" description="Helical" evidence="2">
    <location>
        <begin position="284"/>
        <end position="302"/>
    </location>
</feature>
<feature type="region of interest" description="Disordered" evidence="1">
    <location>
        <begin position="318"/>
        <end position="382"/>
    </location>
</feature>